<dbReference type="InterPro" id="IPR036388">
    <property type="entry name" value="WH-like_DNA-bd_sf"/>
</dbReference>
<name>A0A974NZC0_ENTFL</name>
<keyword evidence="4" id="KW-0131">Cell cycle</keyword>
<evidence type="ECO:0000313" key="5">
    <source>
        <dbReference type="EMBL" id="QQV79566.1"/>
    </source>
</evidence>
<dbReference type="SUPFAM" id="SSF46785">
    <property type="entry name" value="Winged helix' DNA-binding domain"/>
    <property type="match status" value="1"/>
</dbReference>
<dbReference type="GO" id="GO:0051304">
    <property type="term" value="P:chromosome separation"/>
    <property type="evidence" value="ECO:0007669"/>
    <property type="project" value="InterPro"/>
</dbReference>
<dbReference type="InterPro" id="IPR005234">
    <property type="entry name" value="ScpB_csome_segregation"/>
</dbReference>
<evidence type="ECO:0000256" key="4">
    <source>
        <dbReference type="ARBA" id="ARBA00023306"/>
    </source>
</evidence>
<dbReference type="Gene3D" id="1.10.10.10">
    <property type="entry name" value="Winged helix-like DNA-binding domain superfamily/Winged helix DNA-binding domain"/>
    <property type="match status" value="1"/>
</dbReference>
<dbReference type="Pfam" id="PF04079">
    <property type="entry name" value="SMC_ScpB"/>
    <property type="match status" value="1"/>
</dbReference>
<protein>
    <submittedName>
        <fullName evidence="5">SMC-Scp complex subunit ScpB</fullName>
    </submittedName>
</protein>
<accession>A0A974NZC0</accession>
<evidence type="ECO:0000256" key="3">
    <source>
        <dbReference type="ARBA" id="ARBA00022829"/>
    </source>
</evidence>
<organism evidence="5">
    <name type="scientific">Enterococcus faecalis</name>
    <name type="common">Streptococcus faecalis</name>
    <dbReference type="NCBI Taxonomy" id="1351"/>
    <lineage>
        <taxon>Bacteria</taxon>
        <taxon>Bacillati</taxon>
        <taxon>Bacillota</taxon>
        <taxon>Bacilli</taxon>
        <taxon>Lactobacillales</taxon>
        <taxon>Enterococcaceae</taxon>
        <taxon>Enterococcus</taxon>
    </lineage>
</organism>
<dbReference type="InterPro" id="IPR036390">
    <property type="entry name" value="WH_DNA-bd_sf"/>
</dbReference>
<dbReference type="GO" id="GO:0051301">
    <property type="term" value="P:cell division"/>
    <property type="evidence" value="ECO:0007669"/>
    <property type="project" value="UniProtKB-KW"/>
</dbReference>
<dbReference type="PANTHER" id="PTHR34298">
    <property type="entry name" value="SEGREGATION AND CONDENSATION PROTEIN B"/>
    <property type="match status" value="1"/>
</dbReference>
<sequence length="80" mass="9098">MSNALSQAALETLSIIAYKQPISRIEIDEIRGVQTSGSIQKLVARQLIEEKKAASMVLVERFCMAQRSIFMDYFGLKKFR</sequence>
<keyword evidence="1" id="KW-0963">Cytoplasm</keyword>
<dbReference type="PANTHER" id="PTHR34298:SF2">
    <property type="entry name" value="SEGREGATION AND CONDENSATION PROTEIN B"/>
    <property type="match status" value="1"/>
</dbReference>
<gene>
    <name evidence="5" type="ORF">JG559_12130</name>
</gene>
<proteinExistence type="predicted"/>
<evidence type="ECO:0000256" key="1">
    <source>
        <dbReference type="ARBA" id="ARBA00022490"/>
    </source>
</evidence>
<keyword evidence="2" id="KW-0132">Cell division</keyword>
<keyword evidence="3" id="KW-0159">Chromosome partition</keyword>
<dbReference type="EMBL" id="CP068242">
    <property type="protein sequence ID" value="QQV79566.1"/>
    <property type="molecule type" value="Genomic_DNA"/>
</dbReference>
<evidence type="ECO:0000256" key="2">
    <source>
        <dbReference type="ARBA" id="ARBA00022618"/>
    </source>
</evidence>
<reference evidence="5" key="1">
    <citation type="submission" date="2021-01" db="EMBL/GenBank/DDBJ databases">
        <title>Enterococcus.</title>
        <authorList>
            <person name="Du X."/>
            <person name="Wang N."/>
        </authorList>
    </citation>
    <scope>NUCLEOTIDE SEQUENCE [LARGE SCALE GENOMIC DNA]</scope>
    <source>
        <strain evidence="5">T90-2</strain>
    </source>
</reference>
<dbReference type="AlphaFoldDB" id="A0A974NZC0"/>